<sequence>MSFIASWIIALLFTTTAKATFTFGFQQFLIKTYGADIAKNLTRLDWGVRGSFGGGNWTSPRKTQNTPVVVVHGLGNVMGDYHELRAEFFNRGYRDDEIYGTTYGLISKQIGIDETIECQFVKQVKQLGVGHFADISIRGHPTRGHGLPYSRTPNSRTPYSRT</sequence>
<accession>A0A1I7SHI6</accession>
<proteinExistence type="predicted"/>
<protein>
    <submittedName>
        <fullName evidence="4">Triacylglycerol lipase</fullName>
    </submittedName>
</protein>
<name>A0A1I7SHI6_BURXY</name>
<dbReference type="Proteomes" id="UP000095284">
    <property type="component" value="Unplaced"/>
</dbReference>
<feature type="region of interest" description="Disordered" evidence="1">
    <location>
        <begin position="143"/>
        <end position="162"/>
    </location>
</feature>
<dbReference type="PANTHER" id="PTHR32015">
    <property type="entry name" value="FASTING INDUCED LIPASE"/>
    <property type="match status" value="1"/>
</dbReference>
<evidence type="ECO:0000256" key="1">
    <source>
        <dbReference type="SAM" id="MobiDB-lite"/>
    </source>
</evidence>
<dbReference type="AlphaFoldDB" id="A0A1I7SHI6"/>
<organism evidence="3 4">
    <name type="scientific">Bursaphelenchus xylophilus</name>
    <name type="common">Pinewood nematode worm</name>
    <name type="synonym">Aphelenchoides xylophilus</name>
    <dbReference type="NCBI Taxonomy" id="6326"/>
    <lineage>
        <taxon>Eukaryota</taxon>
        <taxon>Metazoa</taxon>
        <taxon>Ecdysozoa</taxon>
        <taxon>Nematoda</taxon>
        <taxon>Chromadorea</taxon>
        <taxon>Rhabditida</taxon>
        <taxon>Tylenchina</taxon>
        <taxon>Tylenchomorpha</taxon>
        <taxon>Aphelenchoidea</taxon>
        <taxon>Aphelenchoididae</taxon>
        <taxon>Bursaphelenchus</taxon>
    </lineage>
</organism>
<reference evidence="4" key="1">
    <citation type="submission" date="2016-11" db="UniProtKB">
        <authorList>
            <consortium name="WormBaseParasite"/>
        </authorList>
    </citation>
    <scope>IDENTIFICATION</scope>
</reference>
<evidence type="ECO:0000256" key="2">
    <source>
        <dbReference type="SAM" id="SignalP"/>
    </source>
</evidence>
<feature type="chain" id="PRO_5009306152" evidence="2">
    <location>
        <begin position="20"/>
        <end position="162"/>
    </location>
</feature>
<feature type="compositionally biased region" description="Polar residues" evidence="1">
    <location>
        <begin position="151"/>
        <end position="162"/>
    </location>
</feature>
<dbReference type="Pfam" id="PF01674">
    <property type="entry name" value="Lipase_2"/>
    <property type="match status" value="1"/>
</dbReference>
<dbReference type="GO" id="GO:0016298">
    <property type="term" value="F:lipase activity"/>
    <property type="evidence" value="ECO:0007669"/>
    <property type="project" value="TreeGrafter"/>
</dbReference>
<dbReference type="WBParaSite" id="BXY_1250300.1">
    <property type="protein sequence ID" value="BXY_1250300.1"/>
    <property type="gene ID" value="BXY_1250300"/>
</dbReference>
<feature type="signal peptide" evidence="2">
    <location>
        <begin position="1"/>
        <end position="19"/>
    </location>
</feature>
<dbReference type="PANTHER" id="PTHR32015:SF3">
    <property type="entry name" value="TRIACYLGLYCEROL LIPASE"/>
    <property type="match status" value="1"/>
</dbReference>
<evidence type="ECO:0000313" key="4">
    <source>
        <dbReference type="WBParaSite" id="BXY_1250300.1"/>
    </source>
</evidence>
<dbReference type="InterPro" id="IPR002918">
    <property type="entry name" value="Lipase_EstA/Esterase_EstB"/>
</dbReference>
<dbReference type="GO" id="GO:0016042">
    <property type="term" value="P:lipid catabolic process"/>
    <property type="evidence" value="ECO:0007669"/>
    <property type="project" value="InterPro"/>
</dbReference>
<dbReference type="Gene3D" id="3.40.50.1820">
    <property type="entry name" value="alpha/beta hydrolase"/>
    <property type="match status" value="1"/>
</dbReference>
<dbReference type="InterPro" id="IPR029058">
    <property type="entry name" value="AB_hydrolase_fold"/>
</dbReference>
<evidence type="ECO:0000313" key="3">
    <source>
        <dbReference type="Proteomes" id="UP000095284"/>
    </source>
</evidence>
<keyword evidence="2" id="KW-0732">Signal</keyword>